<sequence length="41" mass="4829">MINVYNILILSIITSYISLVHSFLNLRGYIQKLINLVLKFF</sequence>
<reference evidence="2 3" key="1">
    <citation type="journal article" date="2011" name="J. Bacteriol.">
        <title>Whole-genome sequences of thirteen isolates of Borrelia burgdorferi.</title>
        <authorList>
            <person name="Schutzer S.E."/>
            <person name="Fraser-Liggett C.M."/>
            <person name="Casjens S.R."/>
            <person name="Qiu W.G."/>
            <person name="Dunn J.J."/>
            <person name="Mongodin E.F."/>
            <person name="Luft B.J."/>
        </authorList>
    </citation>
    <scope>NUCLEOTIDE SEQUENCE [LARGE SCALE GENOMIC DNA]</scope>
    <source>
        <strain evidence="2 3">ZS7</strain>
    </source>
</reference>
<accession>A0A0H3C0W6</accession>
<keyword evidence="1" id="KW-0812">Transmembrane</keyword>
<keyword evidence="1" id="KW-0472">Membrane</keyword>
<dbReference type="Proteomes" id="UP000006901">
    <property type="component" value="Chromosome"/>
</dbReference>
<evidence type="ECO:0000313" key="3">
    <source>
        <dbReference type="Proteomes" id="UP000006901"/>
    </source>
</evidence>
<dbReference type="EMBL" id="CP001205">
    <property type="protein sequence ID" value="ACK74759.1"/>
    <property type="molecule type" value="Genomic_DNA"/>
</dbReference>
<organism evidence="2 3">
    <name type="scientific">Borreliella burgdorferi (strain ZS7)</name>
    <name type="common">Borrelia burgdorferi</name>
    <dbReference type="NCBI Taxonomy" id="445985"/>
    <lineage>
        <taxon>Bacteria</taxon>
        <taxon>Pseudomonadati</taxon>
        <taxon>Spirochaetota</taxon>
        <taxon>Spirochaetia</taxon>
        <taxon>Spirochaetales</taxon>
        <taxon>Borreliaceae</taxon>
        <taxon>Borreliella</taxon>
    </lineage>
</organism>
<name>A0A0H3C0W6_BORBZ</name>
<dbReference type="KEGG" id="bbz:BbuZS7_0753"/>
<evidence type="ECO:0000313" key="2">
    <source>
        <dbReference type="EMBL" id="ACK74759.1"/>
    </source>
</evidence>
<evidence type="ECO:0000256" key="1">
    <source>
        <dbReference type="SAM" id="Phobius"/>
    </source>
</evidence>
<dbReference type="HOGENOM" id="CLU_3266559_0_0_12"/>
<gene>
    <name evidence="2" type="ordered locus">BbuZS7_0753</name>
</gene>
<feature type="transmembrane region" description="Helical" evidence="1">
    <location>
        <begin position="6"/>
        <end position="26"/>
    </location>
</feature>
<protein>
    <submittedName>
        <fullName evidence="2">Uncharacterized protein</fullName>
    </submittedName>
</protein>
<keyword evidence="1" id="KW-1133">Transmembrane helix</keyword>
<proteinExistence type="predicted"/>
<dbReference type="AlphaFoldDB" id="A0A0H3C0W6"/>